<dbReference type="GO" id="GO:0020037">
    <property type="term" value="F:heme binding"/>
    <property type="evidence" value="ECO:0007669"/>
    <property type="project" value="InterPro"/>
</dbReference>
<dbReference type="KEGG" id="nlc:EBAPG3_004825"/>
<dbReference type="OrthoDB" id="4168525at2"/>
<gene>
    <name evidence="3" type="ORF">EBAPG3_004825</name>
</gene>
<dbReference type="AlphaFoldDB" id="A0A1W6SMY2"/>
<sequence>MSASHYLEQYDAAADADKSPLARRWIDTEPLPFFKELREKRPILITPKFTLVTRFDDVREVLSMPKVFTVKPYVPKMADYLMMHDDDALHTREKSLMQCMLNRDDLPAVREMVANVSKEILDTANGNVELVNNYCRMVPATLVREYFGLTGAKRSDLIEWSYWNQWDTFHNQPFDLLPPEKSQQIIDRHDETSKALGMFIFELIARRTLQVKAEQITLSTLVRLDDDIVTRMLRTDYPKQLDFDIKRLGLNAGGLLIGAIETTSQAVAQIIQYLMLHPEWLEKAKAAAQKDTPAEFDGIVWEALRFVPITPYLFRTTASDYTAAKGTGYATVLRAGTYVLPVTLSAMFDERAFESPDEFIPQRNWYNYFHFGFGSHECLGRYVGMVMIPEMVRQVLRRQDIKANAPIDYKSGPFPEQYDLSWT</sequence>
<keyword evidence="2" id="KW-0349">Heme</keyword>
<keyword evidence="2" id="KW-0560">Oxidoreductase</keyword>
<dbReference type="Proteomes" id="UP000012179">
    <property type="component" value="Chromosome"/>
</dbReference>
<keyword evidence="2" id="KW-0408">Iron</keyword>
<dbReference type="EMBL" id="CP021106">
    <property type="protein sequence ID" value="ARO87145.1"/>
    <property type="molecule type" value="Genomic_DNA"/>
</dbReference>
<name>A0A1W6SMY2_9PROT</name>
<dbReference type="PANTHER" id="PTHR46696:SF1">
    <property type="entry name" value="CYTOCHROME P450 YJIB-RELATED"/>
    <property type="match status" value="1"/>
</dbReference>
<dbReference type="PROSITE" id="PS00086">
    <property type="entry name" value="CYTOCHROME_P450"/>
    <property type="match status" value="1"/>
</dbReference>
<protein>
    <submittedName>
        <fullName evidence="3">Cytochrome P450</fullName>
    </submittedName>
</protein>
<dbReference type="eggNOG" id="COG2124">
    <property type="taxonomic scope" value="Bacteria"/>
</dbReference>
<reference evidence="3 4" key="1">
    <citation type="journal article" date="2015" name="Int. J. Syst. Evol. Microbiol.">
        <title>Nitrosospira lacus sp. nov., a psychrotolerant, ammonia-oxidizing bacterium from sandy lake sediment.</title>
        <authorList>
            <person name="Urakawa H."/>
            <person name="Garcia J.C."/>
            <person name="Nielsen J.L."/>
            <person name="Le V.Q."/>
            <person name="Kozlowski J.A."/>
            <person name="Stein L.Y."/>
            <person name="Lim C.K."/>
            <person name="Pommerening-Roser A."/>
            <person name="Martens-Habbena W."/>
            <person name="Stahl D.A."/>
            <person name="Klotz M.G."/>
        </authorList>
    </citation>
    <scope>NUCLEOTIDE SEQUENCE [LARGE SCALE GENOMIC DNA]</scope>
    <source>
        <strain evidence="3 4">APG3</strain>
    </source>
</reference>
<evidence type="ECO:0000256" key="1">
    <source>
        <dbReference type="ARBA" id="ARBA00010617"/>
    </source>
</evidence>
<dbReference type="InterPro" id="IPR036396">
    <property type="entry name" value="Cyt_P450_sf"/>
</dbReference>
<comment type="similarity">
    <text evidence="1 2">Belongs to the cytochrome P450 family.</text>
</comment>
<evidence type="ECO:0000313" key="4">
    <source>
        <dbReference type="Proteomes" id="UP000012179"/>
    </source>
</evidence>
<keyword evidence="2" id="KW-0503">Monooxygenase</keyword>
<dbReference type="GO" id="GO:0016705">
    <property type="term" value="F:oxidoreductase activity, acting on paired donors, with incorporation or reduction of molecular oxygen"/>
    <property type="evidence" value="ECO:0007669"/>
    <property type="project" value="InterPro"/>
</dbReference>
<dbReference type="SUPFAM" id="SSF48264">
    <property type="entry name" value="Cytochrome P450"/>
    <property type="match status" value="1"/>
</dbReference>
<dbReference type="Pfam" id="PF00067">
    <property type="entry name" value="p450"/>
    <property type="match status" value="1"/>
</dbReference>
<accession>A0A1W6SMY2</accession>
<dbReference type="PANTHER" id="PTHR46696">
    <property type="entry name" value="P450, PUTATIVE (EUROFUNG)-RELATED"/>
    <property type="match status" value="1"/>
</dbReference>
<keyword evidence="4" id="KW-1185">Reference proteome</keyword>
<organism evidence="3 4">
    <name type="scientific">Nitrosospira lacus</name>
    <dbReference type="NCBI Taxonomy" id="1288494"/>
    <lineage>
        <taxon>Bacteria</taxon>
        <taxon>Pseudomonadati</taxon>
        <taxon>Pseudomonadota</taxon>
        <taxon>Betaproteobacteria</taxon>
        <taxon>Nitrosomonadales</taxon>
        <taxon>Nitrosomonadaceae</taxon>
        <taxon>Nitrosospira</taxon>
    </lineage>
</organism>
<dbReference type="GO" id="GO:0004497">
    <property type="term" value="F:monooxygenase activity"/>
    <property type="evidence" value="ECO:0007669"/>
    <property type="project" value="UniProtKB-KW"/>
</dbReference>
<proteinExistence type="inferred from homology"/>
<dbReference type="GO" id="GO:0005506">
    <property type="term" value="F:iron ion binding"/>
    <property type="evidence" value="ECO:0007669"/>
    <property type="project" value="InterPro"/>
</dbReference>
<dbReference type="InterPro" id="IPR017972">
    <property type="entry name" value="Cyt_P450_CS"/>
</dbReference>
<evidence type="ECO:0000256" key="2">
    <source>
        <dbReference type="RuleBase" id="RU000461"/>
    </source>
</evidence>
<dbReference type="RefSeq" id="WP_004174619.1">
    <property type="nucleotide sequence ID" value="NZ_CP021106.3"/>
</dbReference>
<dbReference type="InterPro" id="IPR001128">
    <property type="entry name" value="Cyt_P450"/>
</dbReference>
<keyword evidence="2" id="KW-0479">Metal-binding</keyword>
<evidence type="ECO:0000313" key="3">
    <source>
        <dbReference type="EMBL" id="ARO87145.1"/>
    </source>
</evidence>
<dbReference type="Gene3D" id="1.10.630.10">
    <property type="entry name" value="Cytochrome P450"/>
    <property type="match status" value="1"/>
</dbReference>